<accession>A0AAN9TDF2</accession>
<dbReference type="Pfam" id="PF00743">
    <property type="entry name" value="FMO-like"/>
    <property type="match status" value="2"/>
</dbReference>
<keyword evidence="5 6" id="KW-0560">Oxidoreductase</keyword>
<evidence type="ECO:0000313" key="8">
    <source>
        <dbReference type="Proteomes" id="UP001367676"/>
    </source>
</evidence>
<keyword evidence="4" id="KW-0521">NADP</keyword>
<dbReference type="EC" id="1.-.-.-" evidence="6"/>
<proteinExistence type="inferred from homology"/>
<dbReference type="GO" id="GO:0050660">
    <property type="term" value="F:flavin adenine dinucleotide binding"/>
    <property type="evidence" value="ECO:0007669"/>
    <property type="project" value="InterPro"/>
</dbReference>
<comment type="caution">
    <text evidence="7">The sequence shown here is derived from an EMBL/GenBank/DDBJ whole genome shotgun (WGS) entry which is preliminary data.</text>
</comment>
<evidence type="ECO:0000256" key="1">
    <source>
        <dbReference type="ARBA" id="ARBA00009183"/>
    </source>
</evidence>
<dbReference type="Gene3D" id="3.50.50.60">
    <property type="entry name" value="FAD/NAD(P)-binding domain"/>
    <property type="match status" value="2"/>
</dbReference>
<keyword evidence="8" id="KW-1185">Reference proteome</keyword>
<reference evidence="7 8" key="1">
    <citation type="submission" date="2024-03" db="EMBL/GenBank/DDBJ databases">
        <title>Adaptation during the transition from Ophiocordyceps entomopathogen to insect associate is accompanied by gene loss and intensified selection.</title>
        <authorList>
            <person name="Ward C.M."/>
            <person name="Onetto C.A."/>
            <person name="Borneman A.R."/>
        </authorList>
    </citation>
    <scope>NUCLEOTIDE SEQUENCE [LARGE SCALE GENOMIC DNA]</scope>
    <source>
        <strain evidence="7">AWRI1</strain>
        <tissue evidence="7">Single Adult Female</tissue>
    </source>
</reference>
<evidence type="ECO:0000256" key="3">
    <source>
        <dbReference type="ARBA" id="ARBA00022827"/>
    </source>
</evidence>
<dbReference type="GO" id="GO:0004499">
    <property type="term" value="F:N,N-dimethylaniline monooxygenase activity"/>
    <property type="evidence" value="ECO:0007669"/>
    <property type="project" value="InterPro"/>
</dbReference>
<name>A0AAN9TDF2_9HEMI</name>
<evidence type="ECO:0000256" key="6">
    <source>
        <dbReference type="RuleBase" id="RU361177"/>
    </source>
</evidence>
<evidence type="ECO:0000256" key="5">
    <source>
        <dbReference type="ARBA" id="ARBA00023002"/>
    </source>
</evidence>
<evidence type="ECO:0000313" key="7">
    <source>
        <dbReference type="EMBL" id="KAK7584092.1"/>
    </source>
</evidence>
<keyword evidence="2 6" id="KW-0285">Flavoprotein</keyword>
<evidence type="ECO:0000256" key="2">
    <source>
        <dbReference type="ARBA" id="ARBA00022630"/>
    </source>
</evidence>
<dbReference type="InterPro" id="IPR020946">
    <property type="entry name" value="Flavin_mOase-like"/>
</dbReference>
<keyword evidence="6" id="KW-0503">Monooxygenase</keyword>
<evidence type="ECO:0000256" key="4">
    <source>
        <dbReference type="ARBA" id="ARBA00022857"/>
    </source>
</evidence>
<keyword evidence="3 6" id="KW-0274">FAD</keyword>
<organism evidence="7 8">
    <name type="scientific">Parthenolecanium corni</name>
    <dbReference type="NCBI Taxonomy" id="536013"/>
    <lineage>
        <taxon>Eukaryota</taxon>
        <taxon>Metazoa</taxon>
        <taxon>Ecdysozoa</taxon>
        <taxon>Arthropoda</taxon>
        <taxon>Hexapoda</taxon>
        <taxon>Insecta</taxon>
        <taxon>Pterygota</taxon>
        <taxon>Neoptera</taxon>
        <taxon>Paraneoptera</taxon>
        <taxon>Hemiptera</taxon>
        <taxon>Sternorrhyncha</taxon>
        <taxon>Coccoidea</taxon>
        <taxon>Coccidae</taxon>
        <taxon>Parthenolecanium</taxon>
    </lineage>
</organism>
<comment type="cofactor">
    <cofactor evidence="6">
        <name>FAD</name>
        <dbReference type="ChEBI" id="CHEBI:57692"/>
    </cofactor>
</comment>
<dbReference type="PANTHER" id="PTHR23023">
    <property type="entry name" value="DIMETHYLANILINE MONOOXYGENASE"/>
    <property type="match status" value="1"/>
</dbReference>
<dbReference type="InterPro" id="IPR050346">
    <property type="entry name" value="FMO-like"/>
</dbReference>
<dbReference type="GO" id="GO:0050661">
    <property type="term" value="F:NADP binding"/>
    <property type="evidence" value="ECO:0007669"/>
    <property type="project" value="InterPro"/>
</dbReference>
<dbReference type="InterPro" id="IPR036188">
    <property type="entry name" value="FAD/NAD-bd_sf"/>
</dbReference>
<gene>
    <name evidence="7" type="ORF">V9T40_005055</name>
</gene>
<dbReference type="InterPro" id="IPR000960">
    <property type="entry name" value="Flavin_mOase"/>
</dbReference>
<dbReference type="Proteomes" id="UP001367676">
    <property type="component" value="Unassembled WGS sequence"/>
</dbReference>
<dbReference type="PRINTS" id="PR00370">
    <property type="entry name" value="FMOXYGENASE"/>
</dbReference>
<sequence length="426" mass="49698">MSTNKPQVAIIGCGYSGLAGIRRCREFGVDCVAFELANEVGGLWVYKEEIGEDEYGVPIQTSLYQSVRTNSPKQTLEFPDFPFITKEDTCYPRHTEVGRYLNEFSQHFGLLPKIKFQHYVTCIKRVADQWELLVTNLRDGTNETYYFDGVMICNGHTAKPHMPNVKGSNRFKGRILHCHDYRRNDIFKNKKVLIVGKGPSGIELAYESSLVAMATYISCRSEDGSSLPKVISKPKIKEIKECQVIFTDESQEFVDIIVFCTGYQYYFPFLDDSCGISVDEDGQVINSLYKHFINIEQPTMCFIGLFQRTIISFLFDLQVQAFLKIFTKKISLPSKAEMLEWLKNENDRQKRNNIPKNRYYHLSANIVEYFEDLTTFARLKNIPPVLFKIFRQNERTYTENFYELRRWNFEILDDYNYKATLKQTEY</sequence>
<comment type="similarity">
    <text evidence="1 6">Belongs to the FMO family.</text>
</comment>
<dbReference type="AlphaFoldDB" id="A0AAN9TDF2"/>
<dbReference type="EMBL" id="JBBCAQ010000032">
    <property type="protein sequence ID" value="KAK7584092.1"/>
    <property type="molecule type" value="Genomic_DNA"/>
</dbReference>
<dbReference type="SUPFAM" id="SSF51905">
    <property type="entry name" value="FAD/NAD(P)-binding domain"/>
    <property type="match status" value="2"/>
</dbReference>
<dbReference type="PIRSF" id="PIRSF000332">
    <property type="entry name" value="FMO"/>
    <property type="match status" value="1"/>
</dbReference>
<protein>
    <recommendedName>
        <fullName evidence="6">Flavin-containing monooxygenase</fullName>
        <ecNumber evidence="6">1.-.-.-</ecNumber>
    </recommendedName>
</protein>